<dbReference type="Proteomes" id="UP000612349">
    <property type="component" value="Unassembled WGS sequence"/>
</dbReference>
<reference evidence="1" key="1">
    <citation type="journal article" date="2014" name="Int. J. Syst. Evol. Microbiol.">
        <title>Complete genome sequence of Corynebacterium casei LMG S-19264T (=DSM 44701T), isolated from a smear-ripened cheese.</title>
        <authorList>
            <consortium name="US DOE Joint Genome Institute (JGI-PGF)"/>
            <person name="Walter F."/>
            <person name="Albersmeier A."/>
            <person name="Kalinowski J."/>
            <person name="Ruckert C."/>
        </authorList>
    </citation>
    <scope>NUCLEOTIDE SEQUENCE</scope>
    <source>
        <strain evidence="1">CGMCC 1.15360</strain>
    </source>
</reference>
<evidence type="ECO:0000313" key="2">
    <source>
        <dbReference type="Proteomes" id="UP000612349"/>
    </source>
</evidence>
<reference evidence="1" key="2">
    <citation type="submission" date="2020-09" db="EMBL/GenBank/DDBJ databases">
        <authorList>
            <person name="Sun Q."/>
            <person name="Zhou Y."/>
        </authorList>
    </citation>
    <scope>NUCLEOTIDE SEQUENCE</scope>
    <source>
        <strain evidence="1">CGMCC 1.15360</strain>
    </source>
</reference>
<proteinExistence type="predicted"/>
<dbReference type="AlphaFoldDB" id="A0A916Z9M4"/>
<dbReference type="RefSeq" id="WP_066777909.1">
    <property type="nucleotide sequence ID" value="NZ_BMIP01000013.1"/>
</dbReference>
<comment type="caution">
    <text evidence="1">The sequence shown here is derived from an EMBL/GenBank/DDBJ whole genome shotgun (WGS) entry which is preliminary data.</text>
</comment>
<sequence length="103" mass="11257">MSTNNHSETNLVELVKSGREDEASALLLKGMHLVGATGERSTTAALYASEQLYAGDFVSTIYFMNYRHPWLLGQTPLQKAEESDKGLEFVIDMVSAIAAGVYV</sequence>
<accession>A0A916Z9M4</accession>
<dbReference type="OrthoDB" id="7430794at2"/>
<organism evidence="1 2">
    <name type="scientific">Croceicoccus mobilis</name>
    <dbReference type="NCBI Taxonomy" id="1703339"/>
    <lineage>
        <taxon>Bacteria</taxon>
        <taxon>Pseudomonadati</taxon>
        <taxon>Pseudomonadota</taxon>
        <taxon>Alphaproteobacteria</taxon>
        <taxon>Sphingomonadales</taxon>
        <taxon>Erythrobacteraceae</taxon>
        <taxon>Croceicoccus</taxon>
    </lineage>
</organism>
<keyword evidence="2" id="KW-1185">Reference proteome</keyword>
<name>A0A916Z9M4_9SPHN</name>
<evidence type="ECO:0000313" key="1">
    <source>
        <dbReference type="EMBL" id="GGD83030.1"/>
    </source>
</evidence>
<gene>
    <name evidence="1" type="ORF">GCM10010990_36380</name>
</gene>
<evidence type="ECO:0008006" key="3">
    <source>
        <dbReference type="Google" id="ProtNLM"/>
    </source>
</evidence>
<dbReference type="EMBL" id="BMIP01000013">
    <property type="protein sequence ID" value="GGD83030.1"/>
    <property type="molecule type" value="Genomic_DNA"/>
</dbReference>
<protein>
    <recommendedName>
        <fullName evidence="3">Antitoxin Xre/MbcA/ParS-like toxin-binding domain-containing protein</fullName>
    </recommendedName>
</protein>